<dbReference type="PANTHER" id="PTHR47971:SF8">
    <property type="entry name" value="KINESIN-LIKE PROTEIN"/>
    <property type="match status" value="1"/>
</dbReference>
<dbReference type="InterPro" id="IPR001660">
    <property type="entry name" value="SAM"/>
</dbReference>
<proteinExistence type="inferred from homology"/>
<protein>
    <recommendedName>
        <fullName evidence="9">Kinesin-like protein</fullName>
    </recommendedName>
</protein>
<evidence type="ECO:0000256" key="2">
    <source>
        <dbReference type="ARBA" id="ARBA00022490"/>
    </source>
</evidence>
<name>A0ABP0R1H5_9DINO</name>
<evidence type="ECO:0000256" key="1">
    <source>
        <dbReference type="ARBA" id="ARBA00004245"/>
    </source>
</evidence>
<dbReference type="PRINTS" id="PR00380">
    <property type="entry name" value="KINESINHEAVY"/>
</dbReference>
<dbReference type="InterPro" id="IPR036961">
    <property type="entry name" value="Kinesin_motor_dom_sf"/>
</dbReference>
<dbReference type="PROSITE" id="PS00411">
    <property type="entry name" value="KINESIN_MOTOR_1"/>
    <property type="match status" value="1"/>
</dbReference>
<feature type="domain" description="SAM" evidence="11">
    <location>
        <begin position="523"/>
        <end position="565"/>
    </location>
</feature>
<dbReference type="SMART" id="SM00129">
    <property type="entry name" value="KISc"/>
    <property type="match status" value="1"/>
</dbReference>
<dbReference type="SUPFAM" id="SSF47769">
    <property type="entry name" value="SAM/Pointed domain"/>
    <property type="match status" value="1"/>
</dbReference>
<dbReference type="PANTHER" id="PTHR47971">
    <property type="entry name" value="KINESIN-RELATED PROTEIN 6"/>
    <property type="match status" value="1"/>
</dbReference>
<comment type="caution">
    <text evidence="12">The sequence shown here is derived from an EMBL/GenBank/DDBJ whole genome shotgun (WGS) entry which is preliminary data.</text>
</comment>
<evidence type="ECO:0000256" key="8">
    <source>
        <dbReference type="PROSITE-ProRule" id="PRU00283"/>
    </source>
</evidence>
<keyword evidence="13" id="KW-1185">Reference proteome</keyword>
<dbReference type="InterPro" id="IPR013761">
    <property type="entry name" value="SAM/pointed_sf"/>
</dbReference>
<dbReference type="InterPro" id="IPR019821">
    <property type="entry name" value="Kinesin_motor_CS"/>
</dbReference>
<dbReference type="SUPFAM" id="SSF52540">
    <property type="entry name" value="P-loop containing nucleoside triphosphate hydrolases"/>
    <property type="match status" value="1"/>
</dbReference>
<evidence type="ECO:0000256" key="7">
    <source>
        <dbReference type="ARBA" id="ARBA00023212"/>
    </source>
</evidence>
<keyword evidence="6 8" id="KW-0505">Motor protein</keyword>
<keyword evidence="7" id="KW-0206">Cytoskeleton</keyword>
<dbReference type="InterPro" id="IPR001752">
    <property type="entry name" value="Kinesin_motor_dom"/>
</dbReference>
<evidence type="ECO:0000256" key="6">
    <source>
        <dbReference type="ARBA" id="ARBA00023175"/>
    </source>
</evidence>
<comment type="similarity">
    <text evidence="8 9">Belongs to the TRAFAC class myosin-kinesin ATPase superfamily. Kinesin family.</text>
</comment>
<evidence type="ECO:0000256" key="4">
    <source>
        <dbReference type="ARBA" id="ARBA00022741"/>
    </source>
</evidence>
<keyword evidence="4 8" id="KW-0547">Nucleotide-binding</keyword>
<dbReference type="PROSITE" id="PS50067">
    <property type="entry name" value="KINESIN_MOTOR_2"/>
    <property type="match status" value="1"/>
</dbReference>
<comment type="subcellular location">
    <subcellularLocation>
        <location evidence="1">Cytoplasm</location>
        <location evidence="1">Cytoskeleton</location>
    </subcellularLocation>
</comment>
<dbReference type="InterPro" id="IPR027417">
    <property type="entry name" value="P-loop_NTPase"/>
</dbReference>
<evidence type="ECO:0000313" key="13">
    <source>
        <dbReference type="Proteomes" id="UP001642484"/>
    </source>
</evidence>
<dbReference type="PROSITE" id="PS50105">
    <property type="entry name" value="SAM_DOMAIN"/>
    <property type="match status" value="1"/>
</dbReference>
<keyword evidence="2" id="KW-0963">Cytoplasm</keyword>
<feature type="binding site" evidence="8">
    <location>
        <begin position="282"/>
        <end position="289"/>
    </location>
    <ligand>
        <name>ATP</name>
        <dbReference type="ChEBI" id="CHEBI:30616"/>
    </ligand>
</feature>
<evidence type="ECO:0000259" key="10">
    <source>
        <dbReference type="PROSITE" id="PS50067"/>
    </source>
</evidence>
<dbReference type="Gene3D" id="3.40.850.10">
    <property type="entry name" value="Kinesin motor domain"/>
    <property type="match status" value="1"/>
</dbReference>
<evidence type="ECO:0000256" key="5">
    <source>
        <dbReference type="ARBA" id="ARBA00022840"/>
    </source>
</evidence>
<dbReference type="Gene3D" id="1.10.150.50">
    <property type="entry name" value="Transcription Factor, Ets-1"/>
    <property type="match status" value="1"/>
</dbReference>
<dbReference type="EMBL" id="CAXAMN010025339">
    <property type="protein sequence ID" value="CAK9094422.1"/>
    <property type="molecule type" value="Genomic_DNA"/>
</dbReference>
<dbReference type="InterPro" id="IPR027640">
    <property type="entry name" value="Kinesin-like_fam"/>
</dbReference>
<keyword evidence="3 9" id="KW-0493">Microtubule</keyword>
<evidence type="ECO:0000256" key="3">
    <source>
        <dbReference type="ARBA" id="ARBA00022701"/>
    </source>
</evidence>
<reference evidence="12 13" key="1">
    <citation type="submission" date="2024-02" db="EMBL/GenBank/DDBJ databases">
        <authorList>
            <person name="Chen Y."/>
            <person name="Shah S."/>
            <person name="Dougan E. K."/>
            <person name="Thang M."/>
            <person name="Chan C."/>
        </authorList>
    </citation>
    <scope>NUCLEOTIDE SEQUENCE [LARGE SCALE GENOMIC DNA]</scope>
</reference>
<sequence length="657" mass="73912">MESSDDEDDWCPKTQVGLQDLIHGPSRAKMPLISQFDEGNGQNAKVEKNAPLPNQQLVEPVWCSVGLKQHRARACDFHVQDNELESHIVDAPRNVKARAEQEAKWAGDYDGRQHWSLREAYLKHRARLQGAQRDLYRVKLLLDAHFLSQSSCLKDLDLSILERVADFGFAQGPAVGFLAGWRKPKPTSNPHIRFMARKRPLLPFEVAAGDWDCVTISRSAARVVCHDGRLHRTGRRLEMLHKKFVLDQAYDSSVSDSEFYADAVRPLVASLTGAEATIICYGQTGTGKTHTFNACWKRIGNDLAGCTISVTFFEIHGKKCYDLLQQRKEVTLRADGDERVHVRGATTLTAAATDVASLLEEALLLRRSESTEGNPLSSRSHAVCVLSIEGGGSIRFVDLAGSERNYETRFMTAQQHRDFAEINKSLMALKECFRAHGQLVRQKQTRVPYRASNLTQVLRSCFTPEHRTLILATISPTATDLLHSTNSLLQVTQMSKALSALRSECCVELPLVSFSASTPIWEWTNEEVNMWIRTVNNGLFKYLVLPPKITGEMLLHLSSQALSELFDMSLRAARGVGEGEAWNEALAKDVGIRVGRMLFAAVRKEAMRWPSTDNWLICRREERELEESLGLPPESERHCEFFFWGETVPRNRTDGPD</sequence>
<accession>A0ABP0R1H5</accession>
<dbReference type="Proteomes" id="UP001642484">
    <property type="component" value="Unassembled WGS sequence"/>
</dbReference>
<gene>
    <name evidence="12" type="ORF">CCMP2556_LOCUS45036</name>
</gene>
<organism evidence="12 13">
    <name type="scientific">Durusdinium trenchii</name>
    <dbReference type="NCBI Taxonomy" id="1381693"/>
    <lineage>
        <taxon>Eukaryota</taxon>
        <taxon>Sar</taxon>
        <taxon>Alveolata</taxon>
        <taxon>Dinophyceae</taxon>
        <taxon>Suessiales</taxon>
        <taxon>Symbiodiniaceae</taxon>
        <taxon>Durusdinium</taxon>
    </lineage>
</organism>
<dbReference type="Pfam" id="PF00225">
    <property type="entry name" value="Kinesin"/>
    <property type="match status" value="1"/>
</dbReference>
<evidence type="ECO:0000313" key="12">
    <source>
        <dbReference type="EMBL" id="CAK9094422.1"/>
    </source>
</evidence>
<feature type="domain" description="Kinesin motor" evidence="10">
    <location>
        <begin position="191"/>
        <end position="497"/>
    </location>
</feature>
<keyword evidence="5 8" id="KW-0067">ATP-binding</keyword>
<evidence type="ECO:0000256" key="9">
    <source>
        <dbReference type="RuleBase" id="RU000394"/>
    </source>
</evidence>
<evidence type="ECO:0000259" key="11">
    <source>
        <dbReference type="PROSITE" id="PS50105"/>
    </source>
</evidence>